<organism evidence="2 3">
    <name type="scientific">Brumicola pallidula DSM 14239 = ACAM 615</name>
    <dbReference type="NCBI Taxonomy" id="1121922"/>
    <lineage>
        <taxon>Bacteria</taxon>
        <taxon>Pseudomonadati</taxon>
        <taxon>Pseudomonadota</taxon>
        <taxon>Gammaproteobacteria</taxon>
        <taxon>Alteromonadales</taxon>
        <taxon>Alteromonadaceae</taxon>
        <taxon>Brumicola</taxon>
    </lineage>
</organism>
<protein>
    <submittedName>
        <fullName evidence="2">Uncharacterized protein</fullName>
    </submittedName>
</protein>
<accession>K6ZHM4</accession>
<dbReference type="AlphaFoldDB" id="K6ZHM4"/>
<dbReference type="EMBL" id="BAEQ01000024">
    <property type="protein sequence ID" value="GAC28393.1"/>
    <property type="molecule type" value="Genomic_DNA"/>
</dbReference>
<reference evidence="3" key="1">
    <citation type="journal article" date="2014" name="Environ. Microbiol.">
        <title>Comparative genomics of the marine bacterial genus Glaciecola reveals the high degree of genomic diversity and genomic characteristic for cold adaptation.</title>
        <authorList>
            <person name="Qin Q.L."/>
            <person name="Xie B.B."/>
            <person name="Yu Y."/>
            <person name="Shu Y.L."/>
            <person name="Rong J.C."/>
            <person name="Zhang Y.J."/>
            <person name="Zhao D.L."/>
            <person name="Chen X.L."/>
            <person name="Zhang X.Y."/>
            <person name="Chen B."/>
            <person name="Zhou B.C."/>
            <person name="Zhang Y.Z."/>
        </authorList>
    </citation>
    <scope>NUCLEOTIDE SEQUENCE [LARGE SCALE GENOMIC DNA]</scope>
    <source>
        <strain evidence="3">ACAM 615</strain>
    </source>
</reference>
<keyword evidence="3" id="KW-1185">Reference proteome</keyword>
<evidence type="ECO:0000313" key="2">
    <source>
        <dbReference type="EMBL" id="GAC28393.1"/>
    </source>
</evidence>
<evidence type="ECO:0000313" key="3">
    <source>
        <dbReference type="Proteomes" id="UP000006251"/>
    </source>
</evidence>
<feature type="coiled-coil region" evidence="1">
    <location>
        <begin position="131"/>
        <end position="165"/>
    </location>
</feature>
<comment type="caution">
    <text evidence="2">The sequence shown here is derived from an EMBL/GenBank/DDBJ whole genome shotgun (WGS) entry which is preliminary data.</text>
</comment>
<keyword evidence="1" id="KW-0175">Coiled coil</keyword>
<gene>
    <name evidence="2" type="ORF">GPAL_1526</name>
</gene>
<proteinExistence type="predicted"/>
<name>K6ZHM4_9ALTE</name>
<dbReference type="RefSeq" id="WP_006010540.1">
    <property type="nucleotide sequence ID" value="NZ_AUAV01000015.1"/>
</dbReference>
<dbReference type="Proteomes" id="UP000006251">
    <property type="component" value="Unassembled WGS sequence"/>
</dbReference>
<evidence type="ECO:0000256" key="1">
    <source>
        <dbReference type="SAM" id="Coils"/>
    </source>
</evidence>
<sequence length="182" mass="20863">MGKAIAEPHEVTLVAKSMIRDGALPSAHKLKIHYNGGQIVRYQKILDDFMSSPEGIDYIEKYKPHNKLPSELVKFIEPHVNVVHAELLKFSQFLVNQHEKEREQLCKVYRDEAAEVKEQSDLLNCGLMDEISLLKAELKSKDDLIAEQKEQFTELKQKLSQEQSEMLTLLRALSEKDSESEA</sequence>